<evidence type="ECO:0000313" key="2">
    <source>
        <dbReference type="EMBL" id="MTU43609.1"/>
    </source>
</evidence>
<dbReference type="EMBL" id="WNCL01000023">
    <property type="protein sequence ID" value="MTU43609.1"/>
    <property type="molecule type" value="Genomic_DNA"/>
</dbReference>
<dbReference type="Pfam" id="PF13280">
    <property type="entry name" value="WYL"/>
    <property type="match status" value="1"/>
</dbReference>
<evidence type="ECO:0000313" key="3">
    <source>
        <dbReference type="Proteomes" id="UP000462362"/>
    </source>
</evidence>
<feature type="domain" description="WYL" evidence="1">
    <location>
        <begin position="161"/>
        <end position="228"/>
    </location>
</feature>
<name>A0A6I3S2G6_9BURK</name>
<dbReference type="RefSeq" id="WP_008811409.1">
    <property type="nucleotide sequence ID" value="NZ_CAMSPD010000016.1"/>
</dbReference>
<sequence>MGRKHDKKEEASIILEILNRIPLSKRFVSVDDILNSLASANIDVSRRSLQRYLKQMYDCGKYGLVRDDRGNAYGYRRERTDSITDNIHLKPNECLLLRIAQEHMKYQIPGTVLKSLGFLFDAASEMLKEKGSNAKENQWLNKVCVISSSIPQMPSKVLPRIFDAVSEALYSEKKLRIEYTNMNGKTTSAVISPLALVQQDVRLYLICQFDHFDNVVHLALHRFKKAEVTSFDAHRPEEFDLQSYIHDRHFNYSNGEWVHWILEFKSDVTAKNLEETPFNTSQKLLKKEDGTWRLEVDIQDSRMLDGWVTMWKNDAQITLSQKEYLERETGDYDE</sequence>
<dbReference type="AlphaFoldDB" id="A0A6I3S2G6"/>
<dbReference type="Proteomes" id="UP000462362">
    <property type="component" value="Unassembled WGS sequence"/>
</dbReference>
<organism evidence="2 3">
    <name type="scientific">Parasutterella excrementihominis</name>
    <dbReference type="NCBI Taxonomy" id="487175"/>
    <lineage>
        <taxon>Bacteria</taxon>
        <taxon>Pseudomonadati</taxon>
        <taxon>Pseudomonadota</taxon>
        <taxon>Betaproteobacteria</taxon>
        <taxon>Burkholderiales</taxon>
        <taxon>Sutterellaceae</taxon>
        <taxon>Parasutterella</taxon>
    </lineage>
</organism>
<reference evidence="2 3" key="1">
    <citation type="journal article" date="2019" name="Nat. Med.">
        <title>A library of human gut bacterial isolates paired with longitudinal multiomics data enables mechanistic microbiome research.</title>
        <authorList>
            <person name="Poyet M."/>
            <person name="Groussin M."/>
            <person name="Gibbons S.M."/>
            <person name="Avila-Pacheco J."/>
            <person name="Jiang X."/>
            <person name="Kearney S.M."/>
            <person name="Perrotta A.R."/>
            <person name="Berdy B."/>
            <person name="Zhao S."/>
            <person name="Lieberman T.D."/>
            <person name="Swanson P.K."/>
            <person name="Smith M."/>
            <person name="Roesemann S."/>
            <person name="Alexander J.E."/>
            <person name="Rich S.A."/>
            <person name="Livny J."/>
            <person name="Vlamakis H."/>
            <person name="Clish C."/>
            <person name="Bullock K."/>
            <person name="Deik A."/>
            <person name="Scott J."/>
            <person name="Pierce K.A."/>
            <person name="Xavier R.J."/>
            <person name="Alm E.J."/>
        </authorList>
    </citation>
    <scope>NUCLEOTIDE SEQUENCE [LARGE SCALE GENOMIC DNA]</scope>
    <source>
        <strain evidence="2 3">BIOML-A2</strain>
    </source>
</reference>
<proteinExistence type="predicted"/>
<dbReference type="PANTHER" id="PTHR34580">
    <property type="match status" value="1"/>
</dbReference>
<dbReference type="PROSITE" id="PS52050">
    <property type="entry name" value="WYL"/>
    <property type="match status" value="1"/>
</dbReference>
<evidence type="ECO:0000259" key="1">
    <source>
        <dbReference type="Pfam" id="PF13280"/>
    </source>
</evidence>
<dbReference type="InterPro" id="IPR051534">
    <property type="entry name" value="CBASS_pafABC_assoc_protein"/>
</dbReference>
<dbReference type="InterPro" id="IPR026881">
    <property type="entry name" value="WYL_dom"/>
</dbReference>
<dbReference type="PANTHER" id="PTHR34580:SF1">
    <property type="entry name" value="PROTEIN PAFC"/>
    <property type="match status" value="1"/>
</dbReference>
<accession>A0A6I3S2G6</accession>
<protein>
    <submittedName>
        <fullName evidence="2">WYL domain-containing protein</fullName>
    </submittedName>
</protein>
<comment type="caution">
    <text evidence="2">The sequence shown here is derived from an EMBL/GenBank/DDBJ whole genome shotgun (WGS) entry which is preliminary data.</text>
</comment>
<gene>
    <name evidence="2" type="ORF">GMD42_08220</name>
</gene>
<dbReference type="GeneID" id="43348754"/>